<dbReference type="GO" id="GO:0020037">
    <property type="term" value="F:heme binding"/>
    <property type="evidence" value="ECO:0007669"/>
    <property type="project" value="TreeGrafter"/>
</dbReference>
<dbReference type="EC" id="1.16.3.1" evidence="7"/>
<feature type="binding site" evidence="8">
    <location>
        <position position="130"/>
    </location>
    <ligand>
        <name>Fe cation</name>
        <dbReference type="ChEBI" id="CHEBI:24875"/>
        <label>2</label>
    </ligand>
</feature>
<feature type="binding site" evidence="8">
    <location>
        <position position="127"/>
    </location>
    <ligand>
        <name>Fe cation</name>
        <dbReference type="ChEBI" id="CHEBI:24875"/>
        <label>1</label>
    </ligand>
</feature>
<dbReference type="CDD" id="cd00907">
    <property type="entry name" value="Bacterioferritin"/>
    <property type="match status" value="1"/>
</dbReference>
<dbReference type="GO" id="GO:0006879">
    <property type="term" value="P:intracellular iron ion homeostasis"/>
    <property type="evidence" value="ECO:0007669"/>
    <property type="project" value="UniProtKB-KW"/>
</dbReference>
<feature type="binding site" evidence="8">
    <location>
        <position position="51"/>
    </location>
    <ligand>
        <name>Fe cation</name>
        <dbReference type="ChEBI" id="CHEBI:24875"/>
        <label>2</label>
    </ligand>
</feature>
<dbReference type="Proteomes" id="UP000182160">
    <property type="component" value="Unassembled WGS sequence"/>
</dbReference>
<evidence type="ECO:0000256" key="5">
    <source>
        <dbReference type="ARBA" id="ARBA00022723"/>
    </source>
</evidence>
<dbReference type="PRINTS" id="PR00601">
    <property type="entry name" value="BACFERRITIN"/>
</dbReference>
<evidence type="ECO:0000256" key="8">
    <source>
        <dbReference type="PIRSR" id="PIRSR002560-1"/>
    </source>
</evidence>
<evidence type="ECO:0000259" key="9">
    <source>
        <dbReference type="PROSITE" id="PS50905"/>
    </source>
</evidence>
<dbReference type="PANTHER" id="PTHR30295">
    <property type="entry name" value="BACTERIOFERRITIN"/>
    <property type="match status" value="1"/>
</dbReference>
<evidence type="ECO:0000256" key="7">
    <source>
        <dbReference type="PIRNR" id="PIRNR002560"/>
    </source>
</evidence>
<protein>
    <recommendedName>
        <fullName evidence="7">Bacterioferritin</fullName>
        <ecNumber evidence="7">1.16.3.1</ecNumber>
    </recommendedName>
</protein>
<feature type="binding site" evidence="8">
    <location>
        <position position="54"/>
    </location>
    <ligand>
        <name>Fe cation</name>
        <dbReference type="ChEBI" id="CHEBI:24875"/>
        <label>1</label>
    </ligand>
</feature>
<dbReference type="InterPro" id="IPR009078">
    <property type="entry name" value="Ferritin-like_SF"/>
</dbReference>
<dbReference type="GO" id="GO:0004322">
    <property type="term" value="F:ferroxidase activity"/>
    <property type="evidence" value="ECO:0007669"/>
    <property type="project" value="UniProtKB-EC"/>
</dbReference>
<evidence type="ECO:0000256" key="4">
    <source>
        <dbReference type="ARBA" id="ARBA00022617"/>
    </source>
</evidence>
<feature type="binding site" evidence="8">
    <location>
        <position position="127"/>
    </location>
    <ligand>
        <name>Fe cation</name>
        <dbReference type="ChEBI" id="CHEBI:24875"/>
        <label>2</label>
    </ligand>
</feature>
<evidence type="ECO:0000313" key="11">
    <source>
        <dbReference type="Proteomes" id="UP000182160"/>
    </source>
</evidence>
<evidence type="ECO:0000256" key="2">
    <source>
        <dbReference type="ARBA" id="ARBA00008093"/>
    </source>
</evidence>
<proteinExistence type="inferred from homology"/>
<evidence type="ECO:0000256" key="3">
    <source>
        <dbReference type="ARBA" id="ARBA00022434"/>
    </source>
</evidence>
<dbReference type="InterPro" id="IPR009040">
    <property type="entry name" value="Ferritin-like_diiron"/>
</dbReference>
<dbReference type="GO" id="GO:0008199">
    <property type="term" value="F:ferric iron binding"/>
    <property type="evidence" value="ECO:0007669"/>
    <property type="project" value="InterPro"/>
</dbReference>
<gene>
    <name evidence="10" type="ORF">SAMN04488077_106112</name>
</gene>
<dbReference type="SUPFAM" id="SSF47240">
    <property type="entry name" value="Ferritin-like"/>
    <property type="match status" value="1"/>
</dbReference>
<keyword evidence="3 7" id="KW-0409">Iron storage</keyword>
<dbReference type="InterPro" id="IPR012347">
    <property type="entry name" value="Ferritin-like"/>
</dbReference>
<dbReference type="Pfam" id="PF00210">
    <property type="entry name" value="Ferritin"/>
    <property type="match status" value="1"/>
</dbReference>
<comment type="function">
    <text evidence="7">Iron-storage protein, whose ferroxidase center binds Fe(2+), oxidizes it using dioxygen to Fe(3+), and participates in the subsequent Fe(3+) oxide mineral core formation within the central cavity of the BFR protein shell.</text>
</comment>
<evidence type="ECO:0000256" key="1">
    <source>
        <dbReference type="ARBA" id="ARBA00001970"/>
    </source>
</evidence>
<keyword evidence="5 7" id="KW-0479">Metal-binding</keyword>
<dbReference type="InterPro" id="IPR002024">
    <property type="entry name" value="Bacterioferritin"/>
</dbReference>
<evidence type="ECO:0000313" key="10">
    <source>
        <dbReference type="EMBL" id="SEM61764.1"/>
    </source>
</evidence>
<dbReference type="GO" id="GO:0005829">
    <property type="term" value="C:cytosol"/>
    <property type="evidence" value="ECO:0007669"/>
    <property type="project" value="TreeGrafter"/>
</dbReference>
<feature type="binding site" evidence="8">
    <location>
        <position position="18"/>
    </location>
    <ligand>
        <name>Fe cation</name>
        <dbReference type="ChEBI" id="CHEBI:24875"/>
        <label>1</label>
    </ligand>
</feature>
<dbReference type="PIRSF" id="PIRSF002560">
    <property type="entry name" value="Bacterioferritin"/>
    <property type="match status" value="1"/>
</dbReference>
<keyword evidence="6 7" id="KW-0408">Iron</keyword>
<comment type="cofactor">
    <cofactor evidence="1">
        <name>heme b</name>
        <dbReference type="ChEBI" id="CHEBI:60344"/>
    </cofactor>
</comment>
<dbReference type="InterPro" id="IPR008331">
    <property type="entry name" value="Ferritin_DPS_dom"/>
</dbReference>
<dbReference type="Gene3D" id="1.20.1260.10">
    <property type="match status" value="1"/>
</dbReference>
<reference evidence="10 11" key="1">
    <citation type="submission" date="2016-10" db="EMBL/GenBank/DDBJ databases">
        <authorList>
            <person name="de Groot N.N."/>
        </authorList>
    </citation>
    <scope>NUCLEOTIDE SEQUENCE [LARGE SCALE GENOMIC DNA]</scope>
    <source>
        <strain evidence="10 11">DSM 11457</strain>
    </source>
</reference>
<evidence type="ECO:0000256" key="6">
    <source>
        <dbReference type="ARBA" id="ARBA00023004"/>
    </source>
</evidence>
<keyword evidence="4" id="KW-0349">Heme</keyword>
<dbReference type="RefSeq" id="WP_074785703.1">
    <property type="nucleotide sequence ID" value="NZ_FOBO01000006.1"/>
</dbReference>
<feature type="binding site" evidence="8">
    <location>
        <position position="50"/>
    </location>
    <ligand>
        <name>Fe cation</name>
        <dbReference type="ChEBI" id="CHEBI:24875"/>
        <label>3</label>
    </ligand>
</feature>
<dbReference type="PROSITE" id="PS50905">
    <property type="entry name" value="FERRITIN_LIKE"/>
    <property type="match status" value="1"/>
</dbReference>
<sequence>MADRTTSIENLQTALSMELTAVHQYLLHAHTLEDWGIDKLAAKMREEMHEELGHAGAFIDRIMFLGGVPKLEAAKTPQKAESLKALFEADKGEEAGAIEFYTKAARQAFESDDIGTRALFERIVQDEEGHWEWLDLQLDLLRKLGEPAFMTNYMSGTSADQGAG</sequence>
<accession>A0A1H7ZVI6</accession>
<organism evidence="10 11">
    <name type="scientific">Roseovarius tolerans</name>
    <dbReference type="NCBI Taxonomy" id="74031"/>
    <lineage>
        <taxon>Bacteria</taxon>
        <taxon>Pseudomonadati</taxon>
        <taxon>Pseudomonadota</taxon>
        <taxon>Alphaproteobacteria</taxon>
        <taxon>Rhodobacterales</taxon>
        <taxon>Roseobacteraceae</taxon>
        <taxon>Roseovarius</taxon>
    </lineage>
</organism>
<dbReference type="EMBL" id="FOBO01000006">
    <property type="protein sequence ID" value="SEM61764.1"/>
    <property type="molecule type" value="Genomic_DNA"/>
</dbReference>
<dbReference type="PANTHER" id="PTHR30295:SF0">
    <property type="entry name" value="BACTERIOFERRITIN"/>
    <property type="match status" value="1"/>
</dbReference>
<name>A0A1H7ZVI6_9RHOB</name>
<feature type="binding site" evidence="8">
    <location>
        <position position="51"/>
    </location>
    <ligand>
        <name>Fe cation</name>
        <dbReference type="ChEBI" id="CHEBI:24875"/>
        <label>1</label>
    </ligand>
</feature>
<comment type="similarity">
    <text evidence="2 7">Belongs to the bacterioferritin family.</text>
</comment>
<feature type="binding site" evidence="8">
    <location>
        <position position="94"/>
    </location>
    <ligand>
        <name>Fe cation</name>
        <dbReference type="ChEBI" id="CHEBI:24875"/>
        <label>2</label>
    </ligand>
</feature>
<feature type="domain" description="Ferritin-like diiron" evidence="9">
    <location>
        <begin position="1"/>
        <end position="145"/>
    </location>
</feature>
<comment type="catalytic activity">
    <reaction evidence="7">
        <text>4 Fe(2+) + O2 + 4 H(+) = 4 Fe(3+) + 2 H2O</text>
        <dbReference type="Rhea" id="RHEA:11148"/>
        <dbReference type="ChEBI" id="CHEBI:15377"/>
        <dbReference type="ChEBI" id="CHEBI:15378"/>
        <dbReference type="ChEBI" id="CHEBI:15379"/>
        <dbReference type="ChEBI" id="CHEBI:29033"/>
        <dbReference type="ChEBI" id="CHEBI:29034"/>
        <dbReference type="EC" id="1.16.3.1"/>
    </reaction>
</comment>
<dbReference type="AlphaFoldDB" id="A0A1H7ZVI6"/>
<dbReference type="GO" id="GO:0006826">
    <property type="term" value="P:iron ion transport"/>
    <property type="evidence" value="ECO:0007669"/>
    <property type="project" value="InterPro"/>
</dbReference>